<dbReference type="Gene3D" id="3.40.50.300">
    <property type="entry name" value="P-loop containing nucleotide triphosphate hydrolases"/>
    <property type="match status" value="1"/>
</dbReference>
<comment type="catalytic activity">
    <reaction evidence="8 9">
        <text>D-gluconate + ATP = 6-phospho-D-gluconate + ADP + H(+)</text>
        <dbReference type="Rhea" id="RHEA:19433"/>
        <dbReference type="ChEBI" id="CHEBI:15378"/>
        <dbReference type="ChEBI" id="CHEBI:18391"/>
        <dbReference type="ChEBI" id="CHEBI:30616"/>
        <dbReference type="ChEBI" id="CHEBI:58759"/>
        <dbReference type="ChEBI" id="CHEBI:456216"/>
        <dbReference type="EC" id="2.7.1.12"/>
    </reaction>
</comment>
<organism evidence="10 11">
    <name type="scientific">Streptomyces polyrhachis</name>
    <dbReference type="NCBI Taxonomy" id="1282885"/>
    <lineage>
        <taxon>Bacteria</taxon>
        <taxon>Bacillati</taxon>
        <taxon>Actinomycetota</taxon>
        <taxon>Actinomycetes</taxon>
        <taxon>Kitasatosporales</taxon>
        <taxon>Streptomycetaceae</taxon>
        <taxon>Streptomyces</taxon>
    </lineage>
</organism>
<keyword evidence="4 9" id="KW-0808">Transferase</keyword>
<evidence type="ECO:0000313" key="11">
    <source>
        <dbReference type="Proteomes" id="UP001596413"/>
    </source>
</evidence>
<evidence type="ECO:0000313" key="10">
    <source>
        <dbReference type="EMBL" id="MFC7219341.1"/>
    </source>
</evidence>
<evidence type="ECO:0000256" key="3">
    <source>
        <dbReference type="ARBA" id="ARBA00012054"/>
    </source>
</evidence>
<reference evidence="11" key="1">
    <citation type="journal article" date="2019" name="Int. J. Syst. Evol. Microbiol.">
        <title>The Global Catalogue of Microorganisms (GCM) 10K type strain sequencing project: providing services to taxonomists for standard genome sequencing and annotation.</title>
        <authorList>
            <consortium name="The Broad Institute Genomics Platform"/>
            <consortium name="The Broad Institute Genome Sequencing Center for Infectious Disease"/>
            <person name="Wu L."/>
            <person name="Ma J."/>
        </authorList>
    </citation>
    <scope>NUCLEOTIDE SEQUENCE [LARGE SCALE GENOMIC DNA]</scope>
    <source>
        <strain evidence="11">CGMCC 1.13681</strain>
    </source>
</reference>
<dbReference type="Pfam" id="PF01202">
    <property type="entry name" value="SKI"/>
    <property type="match status" value="1"/>
</dbReference>
<dbReference type="InterPro" id="IPR027417">
    <property type="entry name" value="P-loop_NTPase"/>
</dbReference>
<evidence type="ECO:0000256" key="4">
    <source>
        <dbReference type="ARBA" id="ARBA00022679"/>
    </source>
</evidence>
<keyword evidence="5 9" id="KW-0547">Nucleotide-binding</keyword>
<dbReference type="CDD" id="cd02021">
    <property type="entry name" value="GntK"/>
    <property type="match status" value="1"/>
</dbReference>
<dbReference type="SUPFAM" id="SSF52540">
    <property type="entry name" value="P-loop containing nucleoside triphosphate hydrolases"/>
    <property type="match status" value="1"/>
</dbReference>
<evidence type="ECO:0000256" key="7">
    <source>
        <dbReference type="ARBA" id="ARBA00022840"/>
    </source>
</evidence>
<dbReference type="EC" id="2.7.1.12" evidence="3 9"/>
<evidence type="ECO:0000256" key="1">
    <source>
        <dbReference type="ARBA" id="ARBA00004761"/>
    </source>
</evidence>
<keyword evidence="11" id="KW-1185">Reference proteome</keyword>
<dbReference type="NCBIfam" id="TIGR01313">
    <property type="entry name" value="therm_gnt_kin"/>
    <property type="match status" value="1"/>
</dbReference>
<evidence type="ECO:0000256" key="5">
    <source>
        <dbReference type="ARBA" id="ARBA00022741"/>
    </source>
</evidence>
<dbReference type="PANTHER" id="PTHR43442">
    <property type="entry name" value="GLUCONOKINASE-RELATED"/>
    <property type="match status" value="1"/>
</dbReference>
<evidence type="ECO:0000256" key="6">
    <source>
        <dbReference type="ARBA" id="ARBA00022777"/>
    </source>
</evidence>
<dbReference type="Proteomes" id="UP001596413">
    <property type="component" value="Unassembled WGS sequence"/>
</dbReference>
<accession>A0ABW2GHC2</accession>
<comment type="caution">
    <text evidence="10">The sequence shown here is derived from an EMBL/GenBank/DDBJ whole genome shotgun (WGS) entry which is preliminary data.</text>
</comment>
<protein>
    <recommendedName>
        <fullName evidence="3 9">Gluconokinase</fullName>
        <ecNumber evidence="3 9">2.7.1.12</ecNumber>
    </recommendedName>
</protein>
<keyword evidence="7 9" id="KW-0067">ATP-binding</keyword>
<proteinExistence type="inferred from homology"/>
<dbReference type="EMBL" id="JBHSZO010000020">
    <property type="protein sequence ID" value="MFC7219341.1"/>
    <property type="molecule type" value="Genomic_DNA"/>
</dbReference>
<evidence type="ECO:0000256" key="9">
    <source>
        <dbReference type="RuleBase" id="RU363066"/>
    </source>
</evidence>
<evidence type="ECO:0000256" key="8">
    <source>
        <dbReference type="ARBA" id="ARBA00048090"/>
    </source>
</evidence>
<dbReference type="InterPro" id="IPR031322">
    <property type="entry name" value="Shikimate/glucono_kinase"/>
</dbReference>
<dbReference type="RefSeq" id="WP_386414959.1">
    <property type="nucleotide sequence ID" value="NZ_JBHSZO010000020.1"/>
</dbReference>
<sequence>MSAHPPLVVVTGVSGSGKTTVGRLLAERLGVPFADGDHFHDADNVEKMSGGTPLTDEDRGPWLDAVADWLEARRETGAVVACSALKRSYRDRIAASAPGVFFVQLDGSRELIAGRLEARRGHFMPHHLLDSQLAELQPLQPGENGARVPIDGDLATTVDRAAEAVRAA</sequence>
<gene>
    <name evidence="10" type="ORF">ACFQLX_14360</name>
</gene>
<name>A0ABW2GHC2_9ACTN</name>
<dbReference type="PANTHER" id="PTHR43442:SF3">
    <property type="entry name" value="GLUCONOKINASE-RELATED"/>
    <property type="match status" value="1"/>
</dbReference>
<keyword evidence="6 9" id="KW-0418">Kinase</keyword>
<dbReference type="InterPro" id="IPR006001">
    <property type="entry name" value="Therm_gnt_kin"/>
</dbReference>
<comment type="pathway">
    <text evidence="1">Carbohydrate acid metabolism.</text>
</comment>
<comment type="similarity">
    <text evidence="2 9">Belongs to the gluconokinase GntK/GntV family.</text>
</comment>
<evidence type="ECO:0000256" key="2">
    <source>
        <dbReference type="ARBA" id="ARBA00008420"/>
    </source>
</evidence>